<name>A0ABU2KDB9_9ACTN</name>
<dbReference type="RefSeq" id="WP_311346979.1">
    <property type="nucleotide sequence ID" value="NZ_JAVREI010000021.1"/>
</dbReference>
<proteinExistence type="predicted"/>
<protein>
    <submittedName>
        <fullName evidence="2">Uncharacterized protein</fullName>
    </submittedName>
</protein>
<feature type="signal peptide" evidence="1">
    <location>
        <begin position="1"/>
        <end position="29"/>
    </location>
</feature>
<dbReference type="PROSITE" id="PS51318">
    <property type="entry name" value="TAT"/>
    <property type="match status" value="1"/>
</dbReference>
<dbReference type="EMBL" id="JAVREI010000021">
    <property type="protein sequence ID" value="MDT0278180.1"/>
    <property type="molecule type" value="Genomic_DNA"/>
</dbReference>
<evidence type="ECO:0000256" key="1">
    <source>
        <dbReference type="SAM" id="SignalP"/>
    </source>
</evidence>
<accession>A0ABU2KDB9</accession>
<evidence type="ECO:0000313" key="2">
    <source>
        <dbReference type="EMBL" id="MDT0278180.1"/>
    </source>
</evidence>
<dbReference type="Proteomes" id="UP001183222">
    <property type="component" value="Unassembled WGS sequence"/>
</dbReference>
<keyword evidence="1" id="KW-0732">Signal</keyword>
<comment type="caution">
    <text evidence="2">The sequence shown here is derived from an EMBL/GenBank/DDBJ whole genome shotgun (WGS) entry which is preliminary data.</text>
</comment>
<sequence>MSTARTLGRTAGVLTAAGAMALAATPALADDHTATVSVLHGVPNTPSTSTPTASG</sequence>
<keyword evidence="3" id="KW-1185">Reference proteome</keyword>
<gene>
    <name evidence="2" type="ORF">RM425_19950</name>
</gene>
<evidence type="ECO:0000313" key="3">
    <source>
        <dbReference type="Proteomes" id="UP001183222"/>
    </source>
</evidence>
<feature type="chain" id="PRO_5045135251" evidence="1">
    <location>
        <begin position="30"/>
        <end position="55"/>
    </location>
</feature>
<organism evidence="2 3">
    <name type="scientific">Blastococcus goldschmidtiae</name>
    <dbReference type="NCBI Taxonomy" id="3075546"/>
    <lineage>
        <taxon>Bacteria</taxon>
        <taxon>Bacillati</taxon>
        <taxon>Actinomycetota</taxon>
        <taxon>Actinomycetes</taxon>
        <taxon>Geodermatophilales</taxon>
        <taxon>Geodermatophilaceae</taxon>
        <taxon>Blastococcus</taxon>
    </lineage>
</organism>
<dbReference type="InterPro" id="IPR006311">
    <property type="entry name" value="TAT_signal"/>
</dbReference>
<reference evidence="3" key="1">
    <citation type="submission" date="2023-07" db="EMBL/GenBank/DDBJ databases">
        <title>30 novel species of actinomycetes from the DSMZ collection.</title>
        <authorList>
            <person name="Nouioui I."/>
        </authorList>
    </citation>
    <scope>NUCLEOTIDE SEQUENCE [LARGE SCALE GENOMIC DNA]</scope>
    <source>
        <strain evidence="3">DSM 46792</strain>
    </source>
</reference>